<evidence type="ECO:0000259" key="4">
    <source>
        <dbReference type="Pfam" id="PF00501"/>
    </source>
</evidence>
<feature type="region of interest" description="Disordered" evidence="3">
    <location>
        <begin position="156"/>
        <end position="178"/>
    </location>
</feature>
<dbReference type="KEGG" id="erz:ER308_13125"/>
<comment type="similarity">
    <text evidence="1">Belongs to the ATP-dependent AMP-binding enzyme family.</text>
</comment>
<keyword evidence="7" id="KW-1185">Reference proteome</keyword>
<dbReference type="InterPro" id="IPR045851">
    <property type="entry name" value="AMP-bd_C_sf"/>
</dbReference>
<dbReference type="RefSeq" id="WP_131155412.1">
    <property type="nucleotide sequence ID" value="NZ_CP036402.1"/>
</dbReference>
<dbReference type="SUPFAM" id="SSF56801">
    <property type="entry name" value="Acetyl-CoA synthetase-like"/>
    <property type="match status" value="1"/>
</dbReference>
<sequence length="535" mass="59142">MSEPTIAAPGAHPLRALSPRDRTVQELVVRQFRDRADDPLLRGPADRTYGETHRQVAGVVAWLEARAVGEGERVVVVSENRVELLDLFLGCAFAGAIYVPVNPFLRGEQLRHQLEDAAPTLVLCEQGTHDQVREVLTGFSDPPELLVLGEGTWELDGATPPRPSTRELSAGHPPSHPTGVLYTSGTTGPSKGVVCPAGQFFWWGVLTAEYLRLRPSDHLYTTLPLYHINALGAYLQAIGVGASYTFRRGFSASRFIAEAREAEATVTYLLGAMLTILWKQEPSERDREHDLRVALAPATPPDIFERFRERFGFDLVDGFGMTELNLVVSSLPEATRPGRMGWVLDDFEARVVDDEDIEVSDGEPGELVVRPREPHSMCQGYWRRPEATAEAWANLWFHTQDRVVRDDDGALRYLDRMKDAIRRRGENISSFEVEAVVANHPAVAEAACIGVPSELGEEEVMVHVVPQPGEQPSGEDIVRWCADRLAHFAVPRYIAVVGDLPRTPNGKVRKAALREQGAATGTFDREAAGVEIRRG</sequence>
<protein>
    <submittedName>
        <fullName evidence="6">ATP-dependent acyl-CoA ligase</fullName>
    </submittedName>
</protein>
<keyword evidence="2 6" id="KW-0436">Ligase</keyword>
<dbReference type="PANTHER" id="PTHR43201:SF5">
    <property type="entry name" value="MEDIUM-CHAIN ACYL-COA LIGASE ACSF2, MITOCHONDRIAL"/>
    <property type="match status" value="1"/>
</dbReference>
<dbReference type="Pfam" id="PF13193">
    <property type="entry name" value="AMP-binding_C"/>
    <property type="match status" value="1"/>
</dbReference>
<reference evidence="6 7" key="1">
    <citation type="submission" date="2019-01" db="EMBL/GenBank/DDBJ databases">
        <title>Egibacter rhizosphaerae EGI 80759T.</title>
        <authorList>
            <person name="Chen D.-D."/>
            <person name="Tian Y."/>
            <person name="Jiao J.-Y."/>
            <person name="Zhang X.-T."/>
            <person name="Zhang Y.-G."/>
            <person name="Zhang Y."/>
            <person name="Xiao M."/>
            <person name="Shu W.-S."/>
            <person name="Li W.-J."/>
        </authorList>
    </citation>
    <scope>NUCLEOTIDE SEQUENCE [LARGE SCALE GENOMIC DNA]</scope>
    <source>
        <strain evidence="6 7">EGI 80759</strain>
    </source>
</reference>
<evidence type="ECO:0000313" key="6">
    <source>
        <dbReference type="EMBL" id="QBI20415.1"/>
    </source>
</evidence>
<dbReference type="PROSITE" id="PS00455">
    <property type="entry name" value="AMP_BINDING"/>
    <property type="match status" value="1"/>
</dbReference>
<dbReference type="GO" id="GO:0006631">
    <property type="term" value="P:fatty acid metabolic process"/>
    <property type="evidence" value="ECO:0007669"/>
    <property type="project" value="TreeGrafter"/>
</dbReference>
<dbReference type="AlphaFoldDB" id="A0A411YGJ8"/>
<organism evidence="6 7">
    <name type="scientific">Egibacter rhizosphaerae</name>
    <dbReference type="NCBI Taxonomy" id="1670831"/>
    <lineage>
        <taxon>Bacteria</taxon>
        <taxon>Bacillati</taxon>
        <taxon>Actinomycetota</taxon>
        <taxon>Nitriliruptoria</taxon>
        <taxon>Egibacterales</taxon>
        <taxon>Egibacteraceae</taxon>
        <taxon>Egibacter</taxon>
    </lineage>
</organism>
<dbReference type="PANTHER" id="PTHR43201">
    <property type="entry name" value="ACYL-COA SYNTHETASE"/>
    <property type="match status" value="1"/>
</dbReference>
<dbReference type="Pfam" id="PF00501">
    <property type="entry name" value="AMP-binding"/>
    <property type="match status" value="1"/>
</dbReference>
<evidence type="ECO:0000313" key="7">
    <source>
        <dbReference type="Proteomes" id="UP000291469"/>
    </source>
</evidence>
<proteinExistence type="inferred from homology"/>
<dbReference type="EMBL" id="CP036402">
    <property type="protein sequence ID" value="QBI20415.1"/>
    <property type="molecule type" value="Genomic_DNA"/>
</dbReference>
<accession>A0A411YGJ8</accession>
<name>A0A411YGJ8_9ACTN</name>
<feature type="domain" description="AMP-dependent synthetase/ligase" evidence="4">
    <location>
        <begin position="32"/>
        <end position="382"/>
    </location>
</feature>
<dbReference type="OrthoDB" id="2579187at2"/>
<dbReference type="InterPro" id="IPR000873">
    <property type="entry name" value="AMP-dep_synth/lig_dom"/>
</dbReference>
<dbReference type="InterPro" id="IPR020845">
    <property type="entry name" value="AMP-binding_CS"/>
</dbReference>
<dbReference type="InterPro" id="IPR025110">
    <property type="entry name" value="AMP-bd_C"/>
</dbReference>
<evidence type="ECO:0000256" key="2">
    <source>
        <dbReference type="ARBA" id="ARBA00022598"/>
    </source>
</evidence>
<dbReference type="Gene3D" id="3.30.300.30">
    <property type="match status" value="1"/>
</dbReference>
<evidence type="ECO:0000259" key="5">
    <source>
        <dbReference type="Pfam" id="PF13193"/>
    </source>
</evidence>
<dbReference type="Gene3D" id="3.40.50.12780">
    <property type="entry name" value="N-terminal domain of ligase-like"/>
    <property type="match status" value="1"/>
</dbReference>
<dbReference type="InterPro" id="IPR042099">
    <property type="entry name" value="ANL_N_sf"/>
</dbReference>
<dbReference type="GO" id="GO:0031956">
    <property type="term" value="F:medium-chain fatty acid-CoA ligase activity"/>
    <property type="evidence" value="ECO:0007669"/>
    <property type="project" value="TreeGrafter"/>
</dbReference>
<evidence type="ECO:0000256" key="3">
    <source>
        <dbReference type="SAM" id="MobiDB-lite"/>
    </source>
</evidence>
<feature type="domain" description="AMP-binding enzyme C-terminal" evidence="5">
    <location>
        <begin position="432"/>
        <end position="507"/>
    </location>
</feature>
<dbReference type="Proteomes" id="UP000291469">
    <property type="component" value="Chromosome"/>
</dbReference>
<gene>
    <name evidence="6" type="ORF">ER308_13125</name>
</gene>
<evidence type="ECO:0000256" key="1">
    <source>
        <dbReference type="ARBA" id="ARBA00006432"/>
    </source>
</evidence>